<reference evidence="3" key="1">
    <citation type="journal article" date="2023" name="Mol. Biol. Evol.">
        <title>Third-Generation Sequencing Reveals the Adaptive Role of the Epigenome in Three Deep-Sea Polychaetes.</title>
        <authorList>
            <person name="Perez M."/>
            <person name="Aroh O."/>
            <person name="Sun Y."/>
            <person name="Lan Y."/>
            <person name="Juniper S.K."/>
            <person name="Young C.R."/>
            <person name="Angers B."/>
            <person name="Qian P.Y."/>
        </authorList>
    </citation>
    <scope>NUCLEOTIDE SEQUENCE</scope>
    <source>
        <strain evidence="3">P08H-3</strain>
    </source>
</reference>
<dbReference type="SUPFAM" id="SSF48452">
    <property type="entry name" value="TPR-like"/>
    <property type="match status" value="2"/>
</dbReference>
<keyword evidence="1" id="KW-0802">TPR repeat</keyword>
<dbReference type="InterPro" id="IPR019734">
    <property type="entry name" value="TPR_rpt"/>
</dbReference>
<evidence type="ECO:0000313" key="3">
    <source>
        <dbReference type="EMBL" id="KAK2138252.1"/>
    </source>
</evidence>
<organism evidence="3 4">
    <name type="scientific">Paralvinella palmiformis</name>
    <dbReference type="NCBI Taxonomy" id="53620"/>
    <lineage>
        <taxon>Eukaryota</taxon>
        <taxon>Metazoa</taxon>
        <taxon>Spiralia</taxon>
        <taxon>Lophotrochozoa</taxon>
        <taxon>Annelida</taxon>
        <taxon>Polychaeta</taxon>
        <taxon>Sedentaria</taxon>
        <taxon>Canalipalpata</taxon>
        <taxon>Terebellida</taxon>
        <taxon>Terebelliformia</taxon>
        <taxon>Alvinellidae</taxon>
        <taxon>Paralvinella</taxon>
    </lineage>
</organism>
<dbReference type="SMART" id="SM00028">
    <property type="entry name" value="TPR"/>
    <property type="match status" value="3"/>
</dbReference>
<feature type="domain" description="Mab-21-like HhH/H2TH-like" evidence="2">
    <location>
        <begin position="274"/>
        <end position="349"/>
    </location>
</feature>
<dbReference type="Pfam" id="PF20266">
    <property type="entry name" value="Mab-21_C"/>
    <property type="match status" value="2"/>
</dbReference>
<protein>
    <recommendedName>
        <fullName evidence="2">Mab-21-like HhH/H2TH-like domain-containing protein</fullName>
    </recommendedName>
</protein>
<accession>A0AAD9IN34</accession>
<feature type="domain" description="Mab-21-like HhH/H2TH-like" evidence="2">
    <location>
        <begin position="769"/>
        <end position="844"/>
    </location>
</feature>
<dbReference type="Gene3D" id="1.25.40.10">
    <property type="entry name" value="Tetratricopeptide repeat domain"/>
    <property type="match status" value="2"/>
</dbReference>
<dbReference type="PROSITE" id="PS50005">
    <property type="entry name" value="TPR"/>
    <property type="match status" value="2"/>
</dbReference>
<name>A0AAD9IN34_9ANNE</name>
<proteinExistence type="predicted"/>
<feature type="repeat" description="TPR" evidence="1">
    <location>
        <begin position="1063"/>
        <end position="1096"/>
    </location>
</feature>
<dbReference type="InterPro" id="IPR011990">
    <property type="entry name" value="TPR-like_helical_dom_sf"/>
</dbReference>
<keyword evidence="4" id="KW-1185">Reference proteome</keyword>
<gene>
    <name evidence="3" type="ORF">LSH36_3469g00001</name>
</gene>
<dbReference type="AlphaFoldDB" id="A0AAD9IN34"/>
<dbReference type="InterPro" id="IPR024810">
    <property type="entry name" value="MAB21L/cGLR"/>
</dbReference>
<dbReference type="InterPro" id="IPR046906">
    <property type="entry name" value="Mab-21_HhH/H2TH-like"/>
</dbReference>
<dbReference type="SMART" id="SM01265">
    <property type="entry name" value="Mab-21"/>
    <property type="match status" value="2"/>
</dbReference>
<evidence type="ECO:0000259" key="2">
    <source>
        <dbReference type="Pfam" id="PF20266"/>
    </source>
</evidence>
<comment type="caution">
    <text evidence="3">The sequence shown here is derived from an EMBL/GenBank/DDBJ whole genome shotgun (WGS) entry which is preliminary data.</text>
</comment>
<dbReference type="Proteomes" id="UP001208570">
    <property type="component" value="Unassembled WGS sequence"/>
</dbReference>
<dbReference type="PANTHER" id="PTHR10656">
    <property type="entry name" value="CELL FATE DETERMINING PROTEIN MAB21-RELATED"/>
    <property type="match status" value="1"/>
</dbReference>
<dbReference type="EMBL" id="JAODUP010003456">
    <property type="protein sequence ID" value="KAK2138252.1"/>
    <property type="molecule type" value="Genomic_DNA"/>
</dbReference>
<dbReference type="PANTHER" id="PTHR10656:SF69">
    <property type="entry name" value="MAB-21-LIKE HHH_H2TH-LIKE DOMAIN-CONTAINING PROTEIN"/>
    <property type="match status" value="1"/>
</dbReference>
<sequence>MEHEQYLPIHHEEVTWDFVCNKPLPHITFILKYFMSEISPYVSQSEELLAYNERIQKKITERWSDDHKDTILFVTGCFNGLQSPKAIKRRQQTFLKDPLTLVTEKELMFVIAGIHVGDKNEDGEYYIDTTDTEAGYLRLVARDQPEYLSNEIMQQAFNVADLDLLSDLIICDPQHQAIMLSIACPKWPAEAAEWQKRPRSFQWPPRDLIDSIVQLGCHVIPKPHRNSLRPDVEWKFSFVLAEHKLIKSLSSVQKQCYMTLETLILTEISPPYLLTPSCLRNHFFWCMEKIPEETWKDEMNGLGNAFQYVITLLLYALINANLAHYFLPERNLIDHIPEDFLDELMVKVNKLHADPISYMLNFDRVYQFSHTSFTMRMEELLKPVLDDCYKYHNILNQCYVAHSKSAHNMCKAFVQEGNFTAAYASCRTASQIDQHLSKDYVPRVLMERYLSELDDPRKELSGLEYIVKNFSDISEGLHEKMACLYTLLYCSAVSEAALNDYKRKANDSFQGALEILGAELILAIYYSVYLQKCEKAADAIPLLFRAIYKQQQRHGLSKKMLGKNCYDERIQAEFEDLEELPPLIMAFYQMIQCYIKTGQKDNAKEVMPDLNAVCLKDSQKCAFGWSLLGYANMDLDEHNVALKAFKEVLKLKPGDVQALTNIKDNLSGLYCDKQKIQYYKLSALVAAEWQKRPRSFQWPPRDVIDNIVQLGCHVIPKPHRNSLRPDVEWKFSFVLAEHKLIKSLSSVQKQCYMTLETLILTEISPPYLLTPSCLRNHFFWCMEKIPEETWKDEMNGLGNAFQYVITLLLYALINANLAHYFLPERNLIDHIPEDFLDELMVKVNKLHADPINYMLNFDRVYQFSHTSSTMRMEELHLSKDYVPRVLMERYLSELDDPRKELSGLEYIVKNFSDISEGLHEKMACLYTLLYCSAVSEAALNDYKRKANDSFQGALEILGAELILAIYYSMYLQKCEKAADAIPLLFRAIHKQQQRHGLSKKMLGNNCYDERIQAEFEDLEELPPLIMAFYQMIQCYIKTGQKDNAKEVMPDLNEVCLKDSQKCAFGWSLLGYANMDLDEHNVALKAFKEVLKLKPGDVQALTNIRWPIL</sequence>
<dbReference type="Gene3D" id="1.10.1410.40">
    <property type="match status" value="2"/>
</dbReference>
<evidence type="ECO:0000313" key="4">
    <source>
        <dbReference type="Proteomes" id="UP001208570"/>
    </source>
</evidence>
<feature type="repeat" description="TPR" evidence="1">
    <location>
        <begin position="622"/>
        <end position="655"/>
    </location>
</feature>
<dbReference type="Pfam" id="PF13181">
    <property type="entry name" value="TPR_8"/>
    <property type="match status" value="2"/>
</dbReference>
<evidence type="ECO:0000256" key="1">
    <source>
        <dbReference type="PROSITE-ProRule" id="PRU00339"/>
    </source>
</evidence>